<comment type="similarity">
    <text evidence="2">Belongs to the glycosyltransferase 41 family. O-GlcNAc transferase subfamily.</text>
</comment>
<feature type="repeat" description="TPR" evidence="8">
    <location>
        <begin position="22"/>
        <end position="55"/>
    </location>
</feature>
<evidence type="ECO:0000256" key="7">
    <source>
        <dbReference type="ARBA" id="ARBA00022803"/>
    </source>
</evidence>
<accession>A0ABT8NYD8</accession>
<dbReference type="PROSITE" id="PS50005">
    <property type="entry name" value="TPR"/>
    <property type="match status" value="1"/>
</dbReference>
<dbReference type="EC" id="2.4.1.255" evidence="3"/>
<evidence type="ECO:0000256" key="8">
    <source>
        <dbReference type="PROSITE-ProRule" id="PRU00339"/>
    </source>
</evidence>
<reference evidence="10" key="1">
    <citation type="submission" date="2023-07" db="EMBL/GenBank/DDBJ databases">
        <title>A collection of bacterial strains from the Burkholderia cepacia Research Laboratory and Repository.</title>
        <authorList>
            <person name="Lipuma J."/>
            <person name="Spilker T."/>
            <person name="Caverly L."/>
        </authorList>
    </citation>
    <scope>NUCLEOTIDE SEQUENCE</scope>
    <source>
        <strain evidence="10">AU45194</strain>
    </source>
</reference>
<dbReference type="Gene3D" id="1.25.40.10">
    <property type="entry name" value="Tetratricopeptide repeat domain"/>
    <property type="match status" value="1"/>
</dbReference>
<evidence type="ECO:0000256" key="5">
    <source>
        <dbReference type="ARBA" id="ARBA00022679"/>
    </source>
</evidence>
<dbReference type="InterPro" id="IPR019734">
    <property type="entry name" value="TPR_rpt"/>
</dbReference>
<dbReference type="RefSeq" id="WP_301771120.1">
    <property type="nucleotide sequence ID" value="NZ_JAUJQL010000014.1"/>
</dbReference>
<evidence type="ECO:0000259" key="9">
    <source>
        <dbReference type="Pfam" id="PF13844"/>
    </source>
</evidence>
<name>A0ABT8NYD8_9BURK</name>
<dbReference type="SUPFAM" id="SSF53756">
    <property type="entry name" value="UDP-Glycosyltransferase/glycogen phosphorylase"/>
    <property type="match status" value="1"/>
</dbReference>
<dbReference type="PANTHER" id="PTHR44998">
    <property type="match status" value="1"/>
</dbReference>
<keyword evidence="6" id="KW-0677">Repeat</keyword>
<comment type="pathway">
    <text evidence="1">Protein modification; protein glycosylation.</text>
</comment>
<evidence type="ECO:0000256" key="1">
    <source>
        <dbReference type="ARBA" id="ARBA00004922"/>
    </source>
</evidence>
<dbReference type="InterPro" id="IPR011990">
    <property type="entry name" value="TPR-like_helical_dom_sf"/>
</dbReference>
<dbReference type="Proteomes" id="UP001172217">
    <property type="component" value="Unassembled WGS sequence"/>
</dbReference>
<comment type="caution">
    <text evidence="10">The sequence shown here is derived from an EMBL/GenBank/DDBJ whole genome shotgun (WGS) entry which is preliminary data.</text>
</comment>
<feature type="domain" description="O-GlcNAc transferase C-terminal" evidence="9">
    <location>
        <begin position="333"/>
        <end position="519"/>
    </location>
</feature>
<evidence type="ECO:0000256" key="4">
    <source>
        <dbReference type="ARBA" id="ARBA00022676"/>
    </source>
</evidence>
<feature type="domain" description="O-GlcNAc transferase C-terminal" evidence="9">
    <location>
        <begin position="168"/>
        <end position="319"/>
    </location>
</feature>
<keyword evidence="11" id="KW-1185">Reference proteome</keyword>
<dbReference type="EMBL" id="JAUJQL010000014">
    <property type="protein sequence ID" value="MDN7526372.1"/>
    <property type="molecule type" value="Genomic_DNA"/>
</dbReference>
<evidence type="ECO:0000256" key="3">
    <source>
        <dbReference type="ARBA" id="ARBA00011970"/>
    </source>
</evidence>
<dbReference type="SUPFAM" id="SSF48452">
    <property type="entry name" value="TPR-like"/>
    <property type="match status" value="1"/>
</dbReference>
<evidence type="ECO:0000313" key="10">
    <source>
        <dbReference type="EMBL" id="MDN7526372.1"/>
    </source>
</evidence>
<dbReference type="Gene3D" id="3.40.50.11380">
    <property type="match status" value="1"/>
</dbReference>
<evidence type="ECO:0000256" key="6">
    <source>
        <dbReference type="ARBA" id="ARBA00022737"/>
    </source>
</evidence>
<keyword evidence="5" id="KW-0808">Transferase</keyword>
<organism evidence="10 11">
    <name type="scientific">Burkholderia orbicola</name>
    <dbReference type="NCBI Taxonomy" id="2978683"/>
    <lineage>
        <taxon>Bacteria</taxon>
        <taxon>Pseudomonadati</taxon>
        <taxon>Pseudomonadota</taxon>
        <taxon>Betaproteobacteria</taxon>
        <taxon>Burkholderiales</taxon>
        <taxon>Burkholderiaceae</taxon>
        <taxon>Burkholderia</taxon>
        <taxon>Burkholderia cepacia complex</taxon>
    </lineage>
</organism>
<protein>
    <recommendedName>
        <fullName evidence="3">protein O-GlcNAc transferase</fullName>
        <ecNumber evidence="3">2.4.1.255</ecNumber>
    </recommendedName>
</protein>
<dbReference type="Pfam" id="PF13844">
    <property type="entry name" value="Glyco_transf_41"/>
    <property type="match status" value="2"/>
</dbReference>
<evidence type="ECO:0000313" key="11">
    <source>
        <dbReference type="Proteomes" id="UP001172217"/>
    </source>
</evidence>
<sequence length="548" mass="59503">MLDRKGAIEQYRLAIDVDSRYALAHKNLAIVLAETGAHDDALSAFERALHLDGASADTWLGYGSLLERLNRLTEAERAYRRARRWESVRHVHRQLARWDDLAALNAAVTAALADARAPAMTPWVLLNLPGLLASGQRDAARRFAASRWANELAAAPLVPRGGARADVGAQRLRIGYLSADFKDHATMHLLAGVLERHDAARVDVHLYSYGPAVDDAYSARIARMPADYHEIRALSDADAADRIARDAIQILVDLKGYTTGARPGIAALRPAPVIVNWLGYPGSLGEPRLADYLIGDAVVTPPEARAAYSETLALMPDCYQPNDALEPDSAPPSRVDAGLPAHGFVFCSFNQTFKLDPDLFVIWCDLLKAVPGSVLWLARPGDVQAEARLRGVAATHGVDPSRVIFAARLPRDAHLARLRLADLALDTFPVGSHTTASDALRAGVPMVTLIGDTFASRVGASLLRCVGLDALVTADRDAYRDAAHALATDPARLAQVRATLAERRRSGPLFDPARFAHQLERLYRAIWTRETRGVPSDGEPLVLDASMD</sequence>
<dbReference type="SMART" id="SM00028">
    <property type="entry name" value="TPR"/>
    <property type="match status" value="2"/>
</dbReference>
<dbReference type="PANTHER" id="PTHR44998:SF1">
    <property type="entry name" value="UDP-N-ACETYLGLUCOSAMINE--PEPTIDE N-ACETYLGLUCOSAMINYLTRANSFERASE 110 KDA SUBUNIT"/>
    <property type="match status" value="1"/>
</dbReference>
<dbReference type="Pfam" id="PF14559">
    <property type="entry name" value="TPR_19"/>
    <property type="match status" value="1"/>
</dbReference>
<gene>
    <name evidence="10" type="ORF">QZM70_25870</name>
</gene>
<dbReference type="InterPro" id="IPR029489">
    <property type="entry name" value="OGT/SEC/SPY_C"/>
</dbReference>
<dbReference type="Gene3D" id="3.40.50.2000">
    <property type="entry name" value="Glycogen Phosphorylase B"/>
    <property type="match status" value="1"/>
</dbReference>
<keyword evidence="4" id="KW-0328">Glycosyltransferase</keyword>
<evidence type="ECO:0000256" key="2">
    <source>
        <dbReference type="ARBA" id="ARBA00005386"/>
    </source>
</evidence>
<proteinExistence type="inferred from homology"/>
<keyword evidence="7 8" id="KW-0802">TPR repeat</keyword>